<gene>
    <name evidence="2" type="ORF">MNBD_NITROSPIRAE01-2231</name>
</gene>
<sequence length="88" mass="9275">MLTLEVFTASHCLSTATAKLLAEKAVARVGPMNLVFRDEVADAAQARAIALIIFPAFVIGAEVLAVGLPSLAQLVGLLEEKIIETRDA</sequence>
<evidence type="ECO:0000313" key="2">
    <source>
        <dbReference type="EMBL" id="VAX33698.1"/>
    </source>
</evidence>
<organism evidence="2">
    <name type="scientific">hydrothermal vent metagenome</name>
    <dbReference type="NCBI Taxonomy" id="652676"/>
    <lineage>
        <taxon>unclassified sequences</taxon>
        <taxon>metagenomes</taxon>
        <taxon>ecological metagenomes</taxon>
    </lineage>
</organism>
<dbReference type="EMBL" id="UOGF01000117">
    <property type="protein sequence ID" value="VAX33698.1"/>
    <property type="molecule type" value="Genomic_DNA"/>
</dbReference>
<evidence type="ECO:0008006" key="3">
    <source>
        <dbReference type="Google" id="ProtNLM"/>
    </source>
</evidence>
<keyword evidence="1" id="KW-1133">Transmembrane helix</keyword>
<keyword evidence="1" id="KW-0812">Transmembrane</keyword>
<accession>A0A3B1DCH6</accession>
<evidence type="ECO:0000256" key="1">
    <source>
        <dbReference type="SAM" id="Phobius"/>
    </source>
</evidence>
<name>A0A3B1DCH6_9ZZZZ</name>
<protein>
    <recommendedName>
        <fullName evidence="3">Thioredoxin-like fold domain-containing protein</fullName>
    </recommendedName>
</protein>
<keyword evidence="1" id="KW-0472">Membrane</keyword>
<feature type="transmembrane region" description="Helical" evidence="1">
    <location>
        <begin position="46"/>
        <end position="68"/>
    </location>
</feature>
<reference evidence="2" key="1">
    <citation type="submission" date="2018-06" db="EMBL/GenBank/DDBJ databases">
        <authorList>
            <person name="Zhirakovskaya E."/>
        </authorList>
    </citation>
    <scope>NUCLEOTIDE SEQUENCE</scope>
</reference>
<proteinExistence type="predicted"/>
<dbReference type="AlphaFoldDB" id="A0A3B1DCH6"/>